<keyword evidence="1" id="KW-0175">Coiled coil</keyword>
<gene>
    <name evidence="5" type="ORF">B5E91_09195</name>
</gene>
<dbReference type="InterPro" id="IPR041677">
    <property type="entry name" value="DNA2/NAM7_AAA_11"/>
</dbReference>
<dbReference type="GO" id="GO:0004386">
    <property type="term" value="F:helicase activity"/>
    <property type="evidence" value="ECO:0007669"/>
    <property type="project" value="InterPro"/>
</dbReference>
<dbReference type="InterPro" id="IPR027417">
    <property type="entry name" value="P-loop_NTPase"/>
</dbReference>
<evidence type="ECO:0000259" key="3">
    <source>
        <dbReference type="Pfam" id="PF13086"/>
    </source>
</evidence>
<sequence length="910" mass="107569">MGGSKMMIDIFTFLYERQKDKKEFSFEYINKQGIHKTHYPKGIEKIDVNKGIVVLLYSNCKYTFTISKMNNLKLINNSSHIKESLKNLPTEDYFVKLVKYLIKKNEKEFNNADAINNSLNKIYEMLHNQKQIDKTLLKKYMRQIKAQKINDKNQFIILPFLSNNSQKNAIYNALCYDVSVIQGPPGTGKTQTILNIIGNYIFQNKTVCVVSKNNSAIDNVMEKFEQCSQLYDFAIRMGNNDEYIPKLMKNYKQKIVNNLSQKQTNNHKLNENDIKKLYDEIQNLEKKYEVLVQKRNLLYELIAQKRHIDHKIKLYANDKTDIQVNPFFLSPKLLKAEIEYLKYRKDKNGEVNMNILFKAYTRIRFLSSKIDTYVYTMYQWRLEKIYAEKIIANLQDEIKEIKSLESMIHNKYEEYNKLSIQMMNQKINEYFLKRKNIAKKLLNKDENVKFYQIKKDLIDFYPVVITTLDSICSNIGYCKFDSVIVDETSQADIITCLPALNISKQIVFVGDTKQLSHIVDATTENYDLDLQKKYKINDSYCYSKVNALDSIVGIFDPPIQLLKEHYRCDYNIINFCNKMYYNNELIIYSKKSTSKSMKIMSLDQEKNSDVDYRKNGRQSFFNKIEEKAIIKYIDNNFNNLSIITPYGKQEENLKSSLSQLNDNIGTVYKFQGRENKRVFLTTVLTHEEKHCKKVDALSDETLNVAVSRAEEEFILFTHKKFFVDINHNLKYLISYIETYGEKIESNINSIFAYLYRQLPYVKLEKCYDSLWEKKVHQVLLDSLNEYKGFYVVMKTSLADVIMDQNYLNKNPDFKSFALNRNTHIDFLIVTELTEQPILAIEVDGKNHKEKIQIERDNKKDKILKDHNIPVWRIKSTDAIEQNDVELKLKTQINEFKRNLYQFLNENKWKK</sequence>
<evidence type="ECO:0008006" key="7">
    <source>
        <dbReference type="Google" id="ProtNLM"/>
    </source>
</evidence>
<dbReference type="Gene3D" id="3.40.960.10">
    <property type="entry name" value="VSR Endonuclease"/>
    <property type="match status" value="1"/>
</dbReference>
<dbReference type="InterPro" id="IPR045055">
    <property type="entry name" value="DNA2/NAM7-like"/>
</dbReference>
<organism evidence="5 6">
    <name type="scientific">Thomasclavelia spiroformis</name>
    <dbReference type="NCBI Taxonomy" id="29348"/>
    <lineage>
        <taxon>Bacteria</taxon>
        <taxon>Bacillati</taxon>
        <taxon>Bacillota</taxon>
        <taxon>Erysipelotrichia</taxon>
        <taxon>Erysipelotrichales</taxon>
        <taxon>Coprobacillaceae</taxon>
        <taxon>Thomasclavelia</taxon>
    </lineage>
</organism>
<dbReference type="Pfam" id="PF13087">
    <property type="entry name" value="AAA_12"/>
    <property type="match status" value="1"/>
</dbReference>
<dbReference type="InterPro" id="IPR041679">
    <property type="entry name" value="DNA2/NAM7-like_C"/>
</dbReference>
<reference evidence="6" key="1">
    <citation type="submission" date="2017-04" db="EMBL/GenBank/DDBJ databases">
        <title>Function of individual gut microbiota members based on whole genome sequencing of pure cultures obtained from chicken caecum.</title>
        <authorList>
            <person name="Medvecky M."/>
            <person name="Cejkova D."/>
            <person name="Polansky O."/>
            <person name="Karasova D."/>
            <person name="Kubasova T."/>
            <person name="Cizek A."/>
            <person name="Rychlik I."/>
        </authorList>
    </citation>
    <scope>NUCLEOTIDE SEQUENCE [LARGE SCALE GENOMIC DNA]</scope>
    <source>
        <strain evidence="6">An149</strain>
    </source>
</reference>
<dbReference type="SUPFAM" id="SSF52540">
    <property type="entry name" value="P-loop containing nucleoside triphosphate hydrolases"/>
    <property type="match status" value="1"/>
</dbReference>
<evidence type="ECO:0000259" key="2">
    <source>
        <dbReference type="Pfam" id="PF10881"/>
    </source>
</evidence>
<evidence type="ECO:0000259" key="4">
    <source>
        <dbReference type="Pfam" id="PF13087"/>
    </source>
</evidence>
<dbReference type="EMBL" id="NFLB01000010">
    <property type="protein sequence ID" value="OUQ04560.1"/>
    <property type="molecule type" value="Genomic_DNA"/>
</dbReference>
<dbReference type="CDD" id="cd18808">
    <property type="entry name" value="SF1_C_Upf1"/>
    <property type="match status" value="1"/>
</dbReference>
<evidence type="ECO:0000256" key="1">
    <source>
        <dbReference type="SAM" id="Coils"/>
    </source>
</evidence>
<dbReference type="AlphaFoldDB" id="A0A1Y4QHG9"/>
<feature type="domain" description="DNA2/NAM7 helicase helicase" evidence="3">
    <location>
        <begin position="163"/>
        <end position="518"/>
    </location>
</feature>
<feature type="coiled-coil region" evidence="1">
    <location>
        <begin position="252"/>
        <end position="301"/>
    </location>
</feature>
<dbReference type="Pfam" id="PF10881">
    <property type="entry name" value="DUF2726"/>
    <property type="match status" value="1"/>
</dbReference>
<comment type="caution">
    <text evidence="5">The sequence shown here is derived from an EMBL/GenBank/DDBJ whole genome shotgun (WGS) entry which is preliminary data.</text>
</comment>
<dbReference type="Pfam" id="PF13086">
    <property type="entry name" value="AAA_11"/>
    <property type="match status" value="1"/>
</dbReference>
<feature type="domain" description="DUF2726" evidence="2">
    <location>
        <begin position="772"/>
        <end position="884"/>
    </location>
</feature>
<proteinExistence type="predicted"/>
<accession>A0A1Y4QHG9</accession>
<feature type="domain" description="DNA2/NAM7 helicase-like C-terminal" evidence="4">
    <location>
        <begin position="558"/>
        <end position="719"/>
    </location>
</feature>
<dbReference type="InterPro" id="IPR024402">
    <property type="entry name" value="DUF2726"/>
</dbReference>
<name>A0A1Y4QHG9_9FIRM</name>
<evidence type="ECO:0000313" key="5">
    <source>
        <dbReference type="EMBL" id="OUQ04560.1"/>
    </source>
</evidence>
<dbReference type="Proteomes" id="UP000196258">
    <property type="component" value="Unassembled WGS sequence"/>
</dbReference>
<feature type="coiled-coil region" evidence="1">
    <location>
        <begin position="387"/>
        <end position="414"/>
    </location>
</feature>
<dbReference type="PANTHER" id="PTHR10887">
    <property type="entry name" value="DNA2/NAM7 HELICASE FAMILY"/>
    <property type="match status" value="1"/>
</dbReference>
<dbReference type="InterPro" id="IPR047187">
    <property type="entry name" value="SF1_C_Upf1"/>
</dbReference>
<dbReference type="Gene3D" id="3.40.50.300">
    <property type="entry name" value="P-loop containing nucleotide triphosphate hydrolases"/>
    <property type="match status" value="3"/>
</dbReference>
<protein>
    <recommendedName>
        <fullName evidence="7">DUF2726 domain-containing protein</fullName>
    </recommendedName>
</protein>
<evidence type="ECO:0000313" key="6">
    <source>
        <dbReference type="Proteomes" id="UP000196258"/>
    </source>
</evidence>